<protein>
    <submittedName>
        <fullName evidence="1">Uncharacterized protein</fullName>
    </submittedName>
</protein>
<accession>A0ABT6JGH7</accession>
<proteinExistence type="predicted"/>
<dbReference type="EMBL" id="JARXRN010000020">
    <property type="protein sequence ID" value="MDH5829792.1"/>
    <property type="molecule type" value="Genomic_DNA"/>
</dbReference>
<reference evidence="1 2" key="1">
    <citation type="submission" date="2023-04" db="EMBL/GenBank/DDBJ databases">
        <title>Luteimonas sp. M1R5S18.</title>
        <authorList>
            <person name="Sun J.-Q."/>
        </authorList>
    </citation>
    <scope>NUCLEOTIDE SEQUENCE [LARGE SCALE GENOMIC DNA]</scope>
    <source>
        <strain evidence="1 2">M1R5S18</strain>
    </source>
</reference>
<keyword evidence="2" id="KW-1185">Reference proteome</keyword>
<organism evidence="1 2">
    <name type="scientific">Luteimonas rhizosphaericola</name>
    <dbReference type="NCBI Taxonomy" id="3042024"/>
    <lineage>
        <taxon>Bacteria</taxon>
        <taxon>Pseudomonadati</taxon>
        <taxon>Pseudomonadota</taxon>
        <taxon>Gammaproteobacteria</taxon>
        <taxon>Lysobacterales</taxon>
        <taxon>Lysobacteraceae</taxon>
        <taxon>Luteimonas</taxon>
    </lineage>
</organism>
<sequence length="63" mass="7083">MLPQLMADPSIHYILAHAENFRLACRVLRSSNGEIGLIPLPDRPLPPEELLMHISLDRGRRAA</sequence>
<name>A0ABT6JGH7_9GAMM</name>
<dbReference type="Proteomes" id="UP001156831">
    <property type="component" value="Unassembled WGS sequence"/>
</dbReference>
<evidence type="ECO:0000313" key="1">
    <source>
        <dbReference type="EMBL" id="MDH5829792.1"/>
    </source>
</evidence>
<comment type="caution">
    <text evidence="1">The sequence shown here is derived from an EMBL/GenBank/DDBJ whole genome shotgun (WGS) entry which is preliminary data.</text>
</comment>
<gene>
    <name evidence="1" type="ORF">QFW80_04570</name>
</gene>
<dbReference type="RefSeq" id="WP_280600149.1">
    <property type="nucleotide sequence ID" value="NZ_JARXRN010000020.1"/>
</dbReference>
<evidence type="ECO:0000313" key="2">
    <source>
        <dbReference type="Proteomes" id="UP001156831"/>
    </source>
</evidence>